<sequence length="170" mass="18287">MMMKIRSGITAVFLVAISACQSGAGETGADTVPILAVYSDSQCLKRELGIEVIRDADALAAWWAPLSRMQLPQRQLPQELATIDFVTSAVFVVSMGSRPTPDYAVELYSDRAPVQGSSLTLPVDFLQPTPGAALAQVVTSPCAVFTVPVYHYETIAVRDSHGNNMLESQL</sequence>
<organism evidence="3 4">
    <name type="scientific">Candidatus Seongchinamella marina</name>
    <dbReference type="NCBI Taxonomy" id="2518990"/>
    <lineage>
        <taxon>Bacteria</taxon>
        <taxon>Pseudomonadati</taxon>
        <taxon>Pseudomonadota</taxon>
        <taxon>Gammaproteobacteria</taxon>
        <taxon>Cellvibrionales</taxon>
        <taxon>Halieaceae</taxon>
        <taxon>Seongchinamella</taxon>
    </lineage>
</organism>
<keyword evidence="3" id="KW-0645">Protease</keyword>
<evidence type="ECO:0000256" key="1">
    <source>
        <dbReference type="SAM" id="SignalP"/>
    </source>
</evidence>
<name>A0ABT3SUA8_9GAMM</name>
<feature type="domain" description="PrcB C-terminal" evidence="2">
    <location>
        <begin position="90"/>
        <end position="148"/>
    </location>
</feature>
<keyword evidence="3" id="KW-0378">Hydrolase</keyword>
<feature type="chain" id="PRO_5047176213" evidence="1">
    <location>
        <begin position="25"/>
        <end position="170"/>
    </location>
</feature>
<accession>A0ABT3SUA8</accession>
<keyword evidence="4" id="KW-1185">Reference proteome</keyword>
<dbReference type="PROSITE" id="PS51257">
    <property type="entry name" value="PROKAR_LIPOPROTEIN"/>
    <property type="match status" value="1"/>
</dbReference>
<keyword evidence="1" id="KW-0732">Signal</keyword>
<dbReference type="Proteomes" id="UP001143307">
    <property type="component" value="Unassembled WGS sequence"/>
</dbReference>
<evidence type="ECO:0000313" key="4">
    <source>
        <dbReference type="Proteomes" id="UP001143307"/>
    </source>
</evidence>
<proteinExistence type="predicted"/>
<feature type="signal peptide" evidence="1">
    <location>
        <begin position="1"/>
        <end position="24"/>
    </location>
</feature>
<evidence type="ECO:0000259" key="2">
    <source>
        <dbReference type="Pfam" id="PF14343"/>
    </source>
</evidence>
<dbReference type="Pfam" id="PF14343">
    <property type="entry name" value="PrcB_C"/>
    <property type="match status" value="1"/>
</dbReference>
<dbReference type="GO" id="GO:0006508">
    <property type="term" value="P:proteolysis"/>
    <property type="evidence" value="ECO:0007669"/>
    <property type="project" value="UniProtKB-KW"/>
</dbReference>
<comment type="caution">
    <text evidence="3">The sequence shown here is derived from an EMBL/GenBank/DDBJ whole genome shotgun (WGS) entry which is preliminary data.</text>
</comment>
<protein>
    <submittedName>
        <fullName evidence="3">Protease complex subunit PrcB family protein</fullName>
    </submittedName>
</protein>
<reference evidence="3" key="1">
    <citation type="submission" date="2019-02" db="EMBL/GenBank/DDBJ databases">
        <authorList>
            <person name="Li S.-H."/>
        </authorList>
    </citation>
    <scope>NUCLEOTIDE SEQUENCE</scope>
    <source>
        <strain evidence="3">IMCC8485</strain>
    </source>
</reference>
<dbReference type="GO" id="GO:0008233">
    <property type="term" value="F:peptidase activity"/>
    <property type="evidence" value="ECO:0007669"/>
    <property type="project" value="UniProtKB-KW"/>
</dbReference>
<dbReference type="InterPro" id="IPR025748">
    <property type="entry name" value="PrcB_C_dom"/>
</dbReference>
<dbReference type="EMBL" id="SHNP01000002">
    <property type="protein sequence ID" value="MCX2973572.1"/>
    <property type="molecule type" value="Genomic_DNA"/>
</dbReference>
<evidence type="ECO:0000313" key="3">
    <source>
        <dbReference type="EMBL" id="MCX2973572.1"/>
    </source>
</evidence>
<gene>
    <name evidence="3" type="ORF">EYC87_08250</name>
</gene>